<dbReference type="InterPro" id="IPR017927">
    <property type="entry name" value="FAD-bd_FR_type"/>
</dbReference>
<feature type="domain" description="FAD-binding FR-type" evidence="9">
    <location>
        <begin position="6"/>
        <end position="108"/>
    </location>
</feature>
<keyword evidence="2" id="KW-0285">Flavoprotein</keyword>
<proteinExistence type="predicted"/>
<gene>
    <name evidence="10" type="ORF">ACFYXQ_39810</name>
</gene>
<sequence>MDQNDARRTTIRVIEAEQITTDVVRLVLAPVGNRSLPSWSAGAHVDLHLPSGLSRQYSLCGDSSDTSSYTVCVLREPSGRGGSAEIHDSVKVGTELSISGPRNHFALVNSPKYRFLAGGIGITPIKAMIDEAERLGADWALVYGGRTADSMVFGAELLSRYPTQVTLVPQDTEGLIDVTGVVASIDADTQIYCCGPEGLLEAVGKACEAANTTDLLHIERFTAGEAPPIPDGGDKPFEVELRQSGVTLTVGADQSLLEVVRGIRDDIDFSCQEGYCGSCETKVLEGQPDHRGTMMTPEEHDEDGTMLICVGRSCSPRLVLDL</sequence>
<evidence type="ECO:0000313" key="10">
    <source>
        <dbReference type="EMBL" id="MFF3573914.1"/>
    </source>
</evidence>
<dbReference type="InterPro" id="IPR050415">
    <property type="entry name" value="MRET"/>
</dbReference>
<dbReference type="Pfam" id="PF00111">
    <property type="entry name" value="Fer2"/>
    <property type="match status" value="1"/>
</dbReference>
<dbReference type="PANTHER" id="PTHR47354:SF1">
    <property type="entry name" value="CARNITINE MONOOXYGENASE REDUCTASE SUBUNIT"/>
    <property type="match status" value="1"/>
</dbReference>
<evidence type="ECO:0000256" key="2">
    <source>
        <dbReference type="ARBA" id="ARBA00022630"/>
    </source>
</evidence>
<evidence type="ECO:0000259" key="8">
    <source>
        <dbReference type="PROSITE" id="PS51085"/>
    </source>
</evidence>
<dbReference type="InterPro" id="IPR001433">
    <property type="entry name" value="OxRdtase_FAD/NAD-bd"/>
</dbReference>
<dbReference type="Gene3D" id="3.40.50.80">
    <property type="entry name" value="Nucleotide-binding domain of ferredoxin-NADP reductase (FNR) module"/>
    <property type="match status" value="1"/>
</dbReference>
<dbReference type="SUPFAM" id="SSF52343">
    <property type="entry name" value="Ferredoxin reductase-like, C-terminal NADP-linked domain"/>
    <property type="match status" value="1"/>
</dbReference>
<dbReference type="SUPFAM" id="SSF54292">
    <property type="entry name" value="2Fe-2S ferredoxin-like"/>
    <property type="match status" value="1"/>
</dbReference>
<evidence type="ECO:0000256" key="7">
    <source>
        <dbReference type="ARBA" id="ARBA00023014"/>
    </source>
</evidence>
<dbReference type="PANTHER" id="PTHR47354">
    <property type="entry name" value="NADH OXIDOREDUCTASE HCR"/>
    <property type="match status" value="1"/>
</dbReference>
<dbReference type="InterPro" id="IPR017938">
    <property type="entry name" value="Riboflavin_synthase-like_b-brl"/>
</dbReference>
<protein>
    <submittedName>
        <fullName evidence="10">PDR/VanB family oxidoreductase</fullName>
    </submittedName>
</protein>
<feature type="domain" description="2Fe-2S ferredoxin-type" evidence="8">
    <location>
        <begin position="237"/>
        <end position="322"/>
    </location>
</feature>
<dbReference type="PROSITE" id="PS51384">
    <property type="entry name" value="FAD_FR"/>
    <property type="match status" value="1"/>
</dbReference>
<dbReference type="InterPro" id="IPR039261">
    <property type="entry name" value="FNR_nucleotide-bd"/>
</dbReference>
<accession>A0ABW6SE59</accession>
<comment type="caution">
    <text evidence="10">The sequence shown here is derived from an EMBL/GenBank/DDBJ whole genome shotgun (WGS) entry which is preliminary data.</text>
</comment>
<evidence type="ECO:0000256" key="3">
    <source>
        <dbReference type="ARBA" id="ARBA00022714"/>
    </source>
</evidence>
<dbReference type="Gene3D" id="2.40.30.10">
    <property type="entry name" value="Translation factors"/>
    <property type="match status" value="1"/>
</dbReference>
<dbReference type="InterPro" id="IPR001041">
    <property type="entry name" value="2Fe-2S_ferredoxin-type"/>
</dbReference>
<dbReference type="PROSITE" id="PS00197">
    <property type="entry name" value="2FE2S_FER_1"/>
    <property type="match status" value="1"/>
</dbReference>
<evidence type="ECO:0000256" key="5">
    <source>
        <dbReference type="ARBA" id="ARBA00023002"/>
    </source>
</evidence>
<dbReference type="EMBL" id="JBIAQY010000022">
    <property type="protein sequence ID" value="MFF3573914.1"/>
    <property type="molecule type" value="Genomic_DNA"/>
</dbReference>
<dbReference type="InterPro" id="IPR036010">
    <property type="entry name" value="2Fe-2S_ferredoxin-like_sf"/>
</dbReference>
<reference evidence="10 11" key="1">
    <citation type="submission" date="2024-10" db="EMBL/GenBank/DDBJ databases">
        <title>The Natural Products Discovery Center: Release of the First 8490 Sequenced Strains for Exploring Actinobacteria Biosynthetic Diversity.</title>
        <authorList>
            <person name="Kalkreuter E."/>
            <person name="Kautsar S.A."/>
            <person name="Yang D."/>
            <person name="Bader C.D."/>
            <person name="Teijaro C.N."/>
            <person name="Fluegel L."/>
            <person name="Davis C.M."/>
            <person name="Simpson J.R."/>
            <person name="Lauterbach L."/>
            <person name="Steele A.D."/>
            <person name="Gui C."/>
            <person name="Meng S."/>
            <person name="Li G."/>
            <person name="Viehrig K."/>
            <person name="Ye F."/>
            <person name="Su P."/>
            <person name="Kiefer A.F."/>
            <person name="Nichols A."/>
            <person name="Cepeda A.J."/>
            <person name="Yan W."/>
            <person name="Fan B."/>
            <person name="Jiang Y."/>
            <person name="Adhikari A."/>
            <person name="Zheng C.-J."/>
            <person name="Schuster L."/>
            <person name="Cowan T.M."/>
            <person name="Smanski M.J."/>
            <person name="Chevrette M.G."/>
            <person name="De Carvalho L.P.S."/>
            <person name="Shen B."/>
        </authorList>
    </citation>
    <scope>NUCLEOTIDE SEQUENCE [LARGE SCALE GENOMIC DNA]</scope>
    <source>
        <strain evidence="10 11">NPDC002593</strain>
    </source>
</reference>
<dbReference type="InterPro" id="IPR012675">
    <property type="entry name" value="Beta-grasp_dom_sf"/>
</dbReference>
<evidence type="ECO:0000256" key="1">
    <source>
        <dbReference type="ARBA" id="ARBA00001974"/>
    </source>
</evidence>
<dbReference type="Pfam" id="PF00175">
    <property type="entry name" value="NAD_binding_1"/>
    <property type="match status" value="1"/>
</dbReference>
<dbReference type="Gene3D" id="3.10.20.30">
    <property type="match status" value="1"/>
</dbReference>
<keyword evidence="3" id="KW-0001">2Fe-2S</keyword>
<organism evidence="10 11">
    <name type="scientific">Nocardia jiangxiensis</name>
    <dbReference type="NCBI Taxonomy" id="282685"/>
    <lineage>
        <taxon>Bacteria</taxon>
        <taxon>Bacillati</taxon>
        <taxon>Actinomycetota</taxon>
        <taxon>Actinomycetes</taxon>
        <taxon>Mycobacteriales</taxon>
        <taxon>Nocardiaceae</taxon>
        <taxon>Nocardia</taxon>
    </lineage>
</organism>
<evidence type="ECO:0000256" key="6">
    <source>
        <dbReference type="ARBA" id="ARBA00023004"/>
    </source>
</evidence>
<dbReference type="SUPFAM" id="SSF63380">
    <property type="entry name" value="Riboflavin synthase domain-like"/>
    <property type="match status" value="1"/>
</dbReference>
<dbReference type="PROSITE" id="PS51085">
    <property type="entry name" value="2FE2S_FER_2"/>
    <property type="match status" value="1"/>
</dbReference>
<keyword evidence="5" id="KW-0560">Oxidoreductase</keyword>
<dbReference type="Proteomes" id="UP001601992">
    <property type="component" value="Unassembled WGS sequence"/>
</dbReference>
<dbReference type="CDD" id="cd00207">
    <property type="entry name" value="fer2"/>
    <property type="match status" value="1"/>
</dbReference>
<keyword evidence="11" id="KW-1185">Reference proteome</keyword>
<keyword evidence="7" id="KW-0411">Iron-sulfur</keyword>
<evidence type="ECO:0000313" key="11">
    <source>
        <dbReference type="Proteomes" id="UP001601992"/>
    </source>
</evidence>
<name>A0ABW6SE59_9NOCA</name>
<evidence type="ECO:0000259" key="9">
    <source>
        <dbReference type="PROSITE" id="PS51384"/>
    </source>
</evidence>
<keyword evidence="6" id="KW-0408">Iron</keyword>
<comment type="cofactor">
    <cofactor evidence="1">
        <name>FAD</name>
        <dbReference type="ChEBI" id="CHEBI:57692"/>
    </cofactor>
</comment>
<dbReference type="InterPro" id="IPR006058">
    <property type="entry name" value="2Fe2S_fd_BS"/>
</dbReference>
<keyword evidence="4" id="KW-0479">Metal-binding</keyword>
<dbReference type="PRINTS" id="PR00409">
    <property type="entry name" value="PHDIOXRDTASE"/>
</dbReference>
<dbReference type="RefSeq" id="WP_083896268.1">
    <property type="nucleotide sequence ID" value="NZ_JBIAQY010000022.1"/>
</dbReference>
<dbReference type="CDD" id="cd06185">
    <property type="entry name" value="PDR_like"/>
    <property type="match status" value="1"/>
</dbReference>
<evidence type="ECO:0000256" key="4">
    <source>
        <dbReference type="ARBA" id="ARBA00022723"/>
    </source>
</evidence>